<feature type="domain" description="EF-hand" evidence="2">
    <location>
        <begin position="833"/>
        <end position="868"/>
    </location>
</feature>
<dbReference type="InterPro" id="IPR002048">
    <property type="entry name" value="EF_hand_dom"/>
</dbReference>
<dbReference type="STRING" id="6205.A0A0R3WZI4"/>
<dbReference type="EMBL" id="UYWX01020295">
    <property type="protein sequence ID" value="VDM30362.1"/>
    <property type="molecule type" value="Genomic_DNA"/>
</dbReference>
<dbReference type="InterPro" id="IPR011992">
    <property type="entry name" value="EF-hand-dom_pair"/>
</dbReference>
<dbReference type="PROSITE" id="PS50222">
    <property type="entry name" value="EF_HAND_2"/>
    <property type="match status" value="1"/>
</dbReference>
<dbReference type="PANTHER" id="PTHR20875:SF0">
    <property type="entry name" value="GH12158P"/>
    <property type="match status" value="1"/>
</dbReference>
<dbReference type="WBParaSite" id="TTAC_0000620701-mRNA-1">
    <property type="protein sequence ID" value="TTAC_0000620701-mRNA-1"/>
    <property type="gene ID" value="TTAC_0000620701"/>
</dbReference>
<dbReference type="InterPro" id="IPR052603">
    <property type="entry name" value="EFCB6"/>
</dbReference>
<organism evidence="5">
    <name type="scientific">Hydatigena taeniaeformis</name>
    <name type="common">Feline tapeworm</name>
    <name type="synonym">Taenia taeniaeformis</name>
    <dbReference type="NCBI Taxonomy" id="6205"/>
    <lineage>
        <taxon>Eukaryota</taxon>
        <taxon>Metazoa</taxon>
        <taxon>Spiralia</taxon>
        <taxon>Lophotrochozoa</taxon>
        <taxon>Platyhelminthes</taxon>
        <taxon>Cestoda</taxon>
        <taxon>Eucestoda</taxon>
        <taxon>Cyclophyllidea</taxon>
        <taxon>Taeniidae</taxon>
        <taxon>Hydatigera</taxon>
    </lineage>
</organism>
<dbReference type="PANTHER" id="PTHR20875">
    <property type="entry name" value="EF-HAND CALCIUM-BINDING DOMAIN-CONTAINING PROTEIN 6-RELATED"/>
    <property type="match status" value="1"/>
</dbReference>
<protein>
    <submittedName>
        <fullName evidence="5">EF-hand domain-containing protein</fullName>
    </submittedName>
</protein>
<sequence>DRFFRVLDKNFGFTATDDQRKILIEKYGNGSCINWREFVKRIDPQINEKDVSIFPQDQLDKFDKNQYICADDNSLPKQEAFRPVISRINQFVKGRGIDLHECYRDFDILNCGRISESQVRIAFCETFKFYRNFPGPPDITDAEICALAKQYSIPKYPGMVDYRNFANDVAKIDVEEEIAKHGTPNRETVSDRQLNNTDLQTPSVHQVLERIGFAVYRRGIRVQDFFVDFDPLRHDEVTENQFKLALDRALGAEVQPTDAQKLFNFFRSKKNSDMIAYRQFCKEVDFYFQEMDLEKRPLVQPQRPYPGALSRPLPLLGEEERMKLSEVITRLKEKIRRERIPTYQYFRDYDAGTALTRKITPSQLARLLHFLKLEVSPEECRLLSLKFADPTANYVNYAALCEAIDPFFKAAAPVPQAIEDPPPVLPKPRIGEAPKTPQATDWAALSTPRTTSAGDDVPVDLLMTRICHLVLVNRIQLTSFFEDFDPLHCGRISRTQFARALSGAGLTRTGLHNLTPIQLNKLADAYVWPNDTAKVDWRRFVGDVNRVFTLPEIEQNPRLRVSPLSVHVVPTPGTGDWDSATDEMKERYECAMQNLRRNILERRVDMKPMFKAFSKVNRGHVSLHNLKQIISSLNFRIPDDQLDAIASKYADDEGFNYWRFLAALEPPSKESLHYEYPLRIARIREAFNKAGKAPENEPIIHDVEGIMDSVKREVYQQRIRLSEWLRDYDPLRHGHISRQRFRRALSLLPISLKETELSCIESYFKANDENEIRWKDFCDEIEQVFATPRLDKDPLKEAEVYKPESVVSRNCLSIEMAEAANRAMEKISKLVRAKRTQLTQWFRDFDKTHRMTLSESQFQRVLTNLGVATDVSKEEWNAIIARYRHPVGLIDDIDYLAFSDDIYKLAGMEHRTP</sequence>
<reference evidence="5" key="1">
    <citation type="submission" date="2017-02" db="UniProtKB">
        <authorList>
            <consortium name="WormBaseParasite"/>
        </authorList>
    </citation>
    <scope>IDENTIFICATION</scope>
</reference>
<dbReference type="OrthoDB" id="272072at2759"/>
<evidence type="ECO:0000313" key="3">
    <source>
        <dbReference type="EMBL" id="VDM30362.1"/>
    </source>
</evidence>
<proteinExistence type="predicted"/>
<feature type="region of interest" description="Disordered" evidence="1">
    <location>
        <begin position="419"/>
        <end position="440"/>
    </location>
</feature>
<dbReference type="SUPFAM" id="SSF47473">
    <property type="entry name" value="EF-hand"/>
    <property type="match status" value="4"/>
</dbReference>
<dbReference type="GO" id="GO:0005509">
    <property type="term" value="F:calcium ion binding"/>
    <property type="evidence" value="ECO:0007669"/>
    <property type="project" value="InterPro"/>
</dbReference>
<dbReference type="AlphaFoldDB" id="A0A0R3WZI4"/>
<dbReference type="Proteomes" id="UP000274429">
    <property type="component" value="Unassembled WGS sequence"/>
</dbReference>
<evidence type="ECO:0000313" key="5">
    <source>
        <dbReference type="WBParaSite" id="TTAC_0000620701-mRNA-1"/>
    </source>
</evidence>
<evidence type="ECO:0000259" key="2">
    <source>
        <dbReference type="PROSITE" id="PS50222"/>
    </source>
</evidence>
<keyword evidence="4" id="KW-1185">Reference proteome</keyword>
<evidence type="ECO:0000313" key="4">
    <source>
        <dbReference type="Proteomes" id="UP000274429"/>
    </source>
</evidence>
<evidence type="ECO:0000256" key="1">
    <source>
        <dbReference type="SAM" id="MobiDB-lite"/>
    </source>
</evidence>
<gene>
    <name evidence="3" type="ORF">TTAC_LOCUS6192</name>
</gene>
<accession>A0A0R3WZI4</accession>
<reference evidence="3 4" key="2">
    <citation type="submission" date="2018-11" db="EMBL/GenBank/DDBJ databases">
        <authorList>
            <consortium name="Pathogen Informatics"/>
        </authorList>
    </citation>
    <scope>NUCLEOTIDE SEQUENCE [LARGE SCALE GENOMIC DNA]</scope>
</reference>
<dbReference type="Gene3D" id="1.10.238.10">
    <property type="entry name" value="EF-hand"/>
    <property type="match status" value="4"/>
</dbReference>
<name>A0A0R3WZI4_HYDTA</name>